<dbReference type="SFLD" id="SFLDG01066">
    <property type="entry name" value="organic_radical-activating_enz"/>
    <property type="match status" value="1"/>
</dbReference>
<keyword evidence="6" id="KW-0411">Iron-sulfur</keyword>
<keyword evidence="2" id="KW-0004">4Fe-4S</keyword>
<dbReference type="InterPro" id="IPR012837">
    <property type="entry name" value="NrdG"/>
</dbReference>
<keyword evidence="5" id="KW-0408">Iron</keyword>
<dbReference type="STRING" id="84135.GCA_001052115_01261"/>
<comment type="caution">
    <text evidence="7">The sequence shown here is derived from an EMBL/GenBank/DDBJ whole genome shotgun (WGS) entry which is preliminary data.</text>
</comment>
<dbReference type="GO" id="GO:0004748">
    <property type="term" value="F:ribonucleoside-diphosphate reductase activity, thioredoxin disulfide as acceptor"/>
    <property type="evidence" value="ECO:0007669"/>
    <property type="project" value="TreeGrafter"/>
</dbReference>
<dbReference type="SFLD" id="SFLDG01063">
    <property type="entry name" value="activating_enzymes__group_1"/>
    <property type="match status" value="1"/>
</dbReference>
<evidence type="ECO:0000313" key="8">
    <source>
        <dbReference type="Proteomes" id="UP000235670"/>
    </source>
</evidence>
<sequence length="216" mass="24967">MSREEKLRTIISTIDKSEYSNNKENNLQHNCKMKTFKDPQETWLSSTFSKMKYADYKPFQFVDGEGVRCSIYLSGCLFACKECFNESIQNFNAGNPYTMELEDKIIEDLGNSYVQGLTLLGGEPFLNTQVAIQLAERVRKEFGNEKDIWVYSGYTYEQLLRSSEDKKKLLSLCDVLVDGPFMIFLKDLSLRFRGSSNQRIIDIKKSTIDNVVLYLD</sequence>
<evidence type="ECO:0000256" key="1">
    <source>
        <dbReference type="ARBA" id="ARBA00001966"/>
    </source>
</evidence>
<dbReference type="InterPro" id="IPR034457">
    <property type="entry name" value="Organic_radical-activating"/>
</dbReference>
<dbReference type="InterPro" id="IPR007197">
    <property type="entry name" value="rSAM"/>
</dbReference>
<dbReference type="Pfam" id="PF13353">
    <property type="entry name" value="Fer4_12"/>
    <property type="match status" value="1"/>
</dbReference>
<dbReference type="Gene3D" id="3.20.20.70">
    <property type="entry name" value="Aldolase class I"/>
    <property type="match status" value="1"/>
</dbReference>
<dbReference type="AlphaFoldDB" id="A0A2N6SCT7"/>
<dbReference type="SFLD" id="SFLDS00029">
    <property type="entry name" value="Radical_SAM"/>
    <property type="match status" value="1"/>
</dbReference>
<reference evidence="7 8" key="1">
    <citation type="submission" date="2017-09" db="EMBL/GenBank/DDBJ databases">
        <title>Bacterial strain isolated from the female urinary microbiota.</title>
        <authorList>
            <person name="Thomas-White K."/>
            <person name="Kumar N."/>
            <person name="Forster S."/>
            <person name="Putonti C."/>
            <person name="Lawley T."/>
            <person name="Wolfe A.J."/>
        </authorList>
    </citation>
    <scope>NUCLEOTIDE SEQUENCE [LARGE SCALE GENOMIC DNA]</scope>
    <source>
        <strain evidence="7 8">UMB0186</strain>
    </source>
</reference>
<comment type="cofactor">
    <cofactor evidence="1">
        <name>[4Fe-4S] cluster</name>
        <dbReference type="ChEBI" id="CHEBI:49883"/>
    </cofactor>
</comment>
<evidence type="ECO:0000256" key="2">
    <source>
        <dbReference type="ARBA" id="ARBA00022485"/>
    </source>
</evidence>
<dbReference type="GO" id="GO:0043365">
    <property type="term" value="F:[formate-C-acetyltransferase]-activating enzyme activity"/>
    <property type="evidence" value="ECO:0007669"/>
    <property type="project" value="InterPro"/>
</dbReference>
<dbReference type="GO" id="GO:0051539">
    <property type="term" value="F:4 iron, 4 sulfur cluster binding"/>
    <property type="evidence" value="ECO:0007669"/>
    <property type="project" value="UniProtKB-KW"/>
</dbReference>
<dbReference type="EMBL" id="PNGT01000011">
    <property type="protein sequence ID" value="PMC51744.1"/>
    <property type="molecule type" value="Genomic_DNA"/>
</dbReference>
<evidence type="ECO:0000256" key="3">
    <source>
        <dbReference type="ARBA" id="ARBA00022691"/>
    </source>
</evidence>
<dbReference type="NCBIfam" id="TIGR02491">
    <property type="entry name" value="NrdG"/>
    <property type="match status" value="1"/>
</dbReference>
<dbReference type="PANTHER" id="PTHR30352">
    <property type="entry name" value="PYRUVATE FORMATE-LYASE-ACTIVATING ENZYME"/>
    <property type="match status" value="1"/>
</dbReference>
<dbReference type="OrthoDB" id="9782387at2"/>
<dbReference type="Proteomes" id="UP000235670">
    <property type="component" value="Unassembled WGS sequence"/>
</dbReference>
<proteinExistence type="predicted"/>
<accession>A0A2N6SCT7</accession>
<evidence type="ECO:0000313" key="7">
    <source>
        <dbReference type="EMBL" id="PMC51744.1"/>
    </source>
</evidence>
<name>A0A2N6SCT7_9BACL</name>
<organism evidence="7 8">
    <name type="scientific">Gemella sanguinis</name>
    <dbReference type="NCBI Taxonomy" id="84135"/>
    <lineage>
        <taxon>Bacteria</taxon>
        <taxon>Bacillati</taxon>
        <taxon>Bacillota</taxon>
        <taxon>Bacilli</taxon>
        <taxon>Bacillales</taxon>
        <taxon>Gemellaceae</taxon>
        <taxon>Gemella</taxon>
    </lineage>
</organism>
<dbReference type="GO" id="GO:0046872">
    <property type="term" value="F:metal ion binding"/>
    <property type="evidence" value="ECO:0007669"/>
    <property type="project" value="UniProtKB-KW"/>
</dbReference>
<keyword evidence="3" id="KW-0949">S-adenosyl-L-methionine</keyword>
<dbReference type="InterPro" id="IPR058240">
    <property type="entry name" value="rSAM_sf"/>
</dbReference>
<keyword evidence="4" id="KW-0479">Metal-binding</keyword>
<dbReference type="PANTHER" id="PTHR30352:SF2">
    <property type="entry name" value="ANAEROBIC RIBONUCLEOSIDE-TRIPHOSPHATE REDUCTASE-ACTIVATING PROTEIN"/>
    <property type="match status" value="1"/>
</dbReference>
<dbReference type="InterPro" id="IPR013785">
    <property type="entry name" value="Aldolase_TIM"/>
</dbReference>
<evidence type="ECO:0000256" key="5">
    <source>
        <dbReference type="ARBA" id="ARBA00023004"/>
    </source>
</evidence>
<dbReference type="SUPFAM" id="SSF102114">
    <property type="entry name" value="Radical SAM enzymes"/>
    <property type="match status" value="1"/>
</dbReference>
<evidence type="ECO:0000256" key="6">
    <source>
        <dbReference type="ARBA" id="ARBA00023014"/>
    </source>
</evidence>
<gene>
    <name evidence="7" type="primary">nrdG</name>
    <name evidence="7" type="ORF">CJ218_08465</name>
</gene>
<dbReference type="SFLD" id="SFLDF00299">
    <property type="entry name" value="anaerobic_ribonucleoside-triph"/>
    <property type="match status" value="1"/>
</dbReference>
<evidence type="ECO:0000256" key="4">
    <source>
        <dbReference type="ARBA" id="ARBA00022723"/>
    </source>
</evidence>
<protein>
    <submittedName>
        <fullName evidence="7">Anaerobic ribonucleoside-triphosphate reductase activating protein</fullName>
    </submittedName>
</protein>